<proteinExistence type="predicted"/>
<dbReference type="Proteomes" id="UP001362999">
    <property type="component" value="Unassembled WGS sequence"/>
</dbReference>
<comment type="caution">
    <text evidence="2">The sequence shown here is derived from an EMBL/GenBank/DDBJ whole genome shotgun (WGS) entry which is preliminary data.</text>
</comment>
<reference evidence="2 3" key="1">
    <citation type="journal article" date="2024" name="J Genomics">
        <title>Draft genome sequencing and assembly of Favolaschia claudopus CIRM-BRFM 2984 isolated from oak limbs.</title>
        <authorList>
            <person name="Navarro D."/>
            <person name="Drula E."/>
            <person name="Chaduli D."/>
            <person name="Cazenave R."/>
            <person name="Ahrendt S."/>
            <person name="Wang J."/>
            <person name="Lipzen A."/>
            <person name="Daum C."/>
            <person name="Barry K."/>
            <person name="Grigoriev I.V."/>
            <person name="Favel A."/>
            <person name="Rosso M.N."/>
            <person name="Martin F."/>
        </authorList>
    </citation>
    <scope>NUCLEOTIDE SEQUENCE [LARGE SCALE GENOMIC DNA]</scope>
    <source>
        <strain evidence="2 3">CIRM-BRFM 2984</strain>
    </source>
</reference>
<organism evidence="2 3">
    <name type="scientific">Favolaschia claudopus</name>
    <dbReference type="NCBI Taxonomy" id="2862362"/>
    <lineage>
        <taxon>Eukaryota</taxon>
        <taxon>Fungi</taxon>
        <taxon>Dikarya</taxon>
        <taxon>Basidiomycota</taxon>
        <taxon>Agaricomycotina</taxon>
        <taxon>Agaricomycetes</taxon>
        <taxon>Agaricomycetidae</taxon>
        <taxon>Agaricales</taxon>
        <taxon>Marasmiineae</taxon>
        <taxon>Mycenaceae</taxon>
        <taxon>Favolaschia</taxon>
    </lineage>
</organism>
<evidence type="ECO:0000259" key="1">
    <source>
        <dbReference type="Pfam" id="PF00144"/>
    </source>
</evidence>
<protein>
    <submittedName>
        <fullName evidence="2">Beta-lactamase/transpeptidase-like protein</fullName>
    </submittedName>
</protein>
<dbReference type="PANTHER" id="PTHR43283">
    <property type="entry name" value="BETA-LACTAMASE-RELATED"/>
    <property type="match status" value="1"/>
</dbReference>
<feature type="domain" description="Beta-lactamase-related" evidence="1">
    <location>
        <begin position="13"/>
        <end position="397"/>
    </location>
</feature>
<name>A0AAW0A0Q9_9AGAR</name>
<dbReference type="EMBL" id="JAWWNJ010000094">
    <property type="protein sequence ID" value="KAK6997075.1"/>
    <property type="molecule type" value="Genomic_DNA"/>
</dbReference>
<evidence type="ECO:0000313" key="2">
    <source>
        <dbReference type="EMBL" id="KAK6997075.1"/>
    </source>
</evidence>
<dbReference type="AlphaFoldDB" id="A0AAW0A0Q9"/>
<keyword evidence="3" id="KW-1185">Reference proteome</keyword>
<dbReference type="Pfam" id="PF00144">
    <property type="entry name" value="Beta-lactamase"/>
    <property type="match status" value="1"/>
</dbReference>
<sequence length="416" mass="45852">MPPSITNTQKETLDRIIDEAVSSRSTPASYFGVASAEGVLYQRTAGRKQVDDPESAPINEDTLFWVCSQTKLITTIAALLLIERGQIALDTVVETILPELANPVVVTSYDEAGWVKTSKPAKEKITLGNLLNHTSGLDYWADRKMPSSDLPLAYTYRYKDGEGVATFFQMLKSSSTGVLLAFEPGTGFGYGFSTDCVGFIIERLSGKTLEQYFQDHIFTPLGITSASFYLTPELRDRLLPLSFRNKNGDLESWDRPPVIEQDPDKVRFHLGGVGLYSSQHDYLKVLQHLLQIKAGNAANAILTRTSVDLLFTPTLPGTATKGLRSFMRFTHPLLNIPNNAAQFSWGLFVNSADIKGKRRSGSGAWDGFATTSFFIDPTTGLAAVFATQLLPVADATHEEMYDVLERALYSDPKARL</sequence>
<gene>
    <name evidence="2" type="ORF">R3P38DRAFT_3221112</name>
</gene>
<dbReference type="Gene3D" id="3.40.710.10">
    <property type="entry name" value="DD-peptidase/beta-lactamase superfamily"/>
    <property type="match status" value="1"/>
</dbReference>
<dbReference type="InterPro" id="IPR012338">
    <property type="entry name" value="Beta-lactam/transpept-like"/>
</dbReference>
<accession>A0AAW0A0Q9</accession>
<dbReference type="InterPro" id="IPR050789">
    <property type="entry name" value="Diverse_Enzym_Activities"/>
</dbReference>
<dbReference type="SUPFAM" id="SSF56601">
    <property type="entry name" value="beta-lactamase/transpeptidase-like"/>
    <property type="match status" value="1"/>
</dbReference>
<evidence type="ECO:0000313" key="3">
    <source>
        <dbReference type="Proteomes" id="UP001362999"/>
    </source>
</evidence>
<dbReference type="PANTHER" id="PTHR43283:SF3">
    <property type="entry name" value="BETA-LACTAMASE FAMILY PROTEIN (AFU_ORTHOLOGUE AFUA_5G07500)"/>
    <property type="match status" value="1"/>
</dbReference>
<dbReference type="InterPro" id="IPR001466">
    <property type="entry name" value="Beta-lactam-related"/>
</dbReference>